<dbReference type="SUPFAM" id="SSF55781">
    <property type="entry name" value="GAF domain-like"/>
    <property type="match status" value="1"/>
</dbReference>
<evidence type="ECO:0000256" key="4">
    <source>
        <dbReference type="ARBA" id="ARBA00023163"/>
    </source>
</evidence>
<dbReference type="SUPFAM" id="SSF46785">
    <property type="entry name" value="Winged helix' DNA-binding domain"/>
    <property type="match status" value="1"/>
</dbReference>
<dbReference type="FunFam" id="1.10.10.10:FF:000056">
    <property type="entry name" value="IclR family transcriptional regulator"/>
    <property type="match status" value="1"/>
</dbReference>
<feature type="domain" description="IclR-ED" evidence="9">
    <location>
        <begin position="87"/>
        <end position="259"/>
    </location>
</feature>
<keyword evidence="4" id="KW-0804">Transcription</keyword>
<feature type="domain" description="HTH iclR-type" evidence="8">
    <location>
        <begin position="24"/>
        <end position="86"/>
    </location>
</feature>
<gene>
    <name evidence="10" type="primary">gylR</name>
    <name evidence="10" type="ordered locus">MODMU_5536</name>
</gene>
<dbReference type="InterPro" id="IPR014757">
    <property type="entry name" value="Tscrpt_reg_IclR_C"/>
</dbReference>
<dbReference type="SMART" id="SM00346">
    <property type="entry name" value="HTH_ICLR"/>
    <property type="match status" value="1"/>
</dbReference>
<dbReference type="EMBL" id="FO203431">
    <property type="protein sequence ID" value="CCH90904.1"/>
    <property type="molecule type" value="Genomic_DNA"/>
</dbReference>
<dbReference type="STRING" id="477641.MODMU_5536"/>
<dbReference type="Gene3D" id="1.10.10.10">
    <property type="entry name" value="Winged helix-like DNA-binding domain superfamily/Winged helix DNA-binding domain"/>
    <property type="match status" value="1"/>
</dbReference>
<dbReference type="OMA" id="APIRGYG"/>
<dbReference type="eggNOG" id="COG1414">
    <property type="taxonomic scope" value="Bacteria"/>
</dbReference>
<dbReference type="PANTHER" id="PTHR30136">
    <property type="entry name" value="HELIX-TURN-HELIX TRANSCRIPTIONAL REGULATOR, ICLR FAMILY"/>
    <property type="match status" value="1"/>
</dbReference>
<feature type="region of interest" description="Disordered" evidence="7">
    <location>
        <begin position="1"/>
        <end position="20"/>
    </location>
</feature>
<protein>
    <recommendedName>
        <fullName evidence="6">Glycerol operon regulatory protein</fullName>
    </recommendedName>
</protein>
<evidence type="ECO:0000256" key="5">
    <source>
        <dbReference type="ARBA" id="ARBA00058938"/>
    </source>
</evidence>
<dbReference type="InterPro" id="IPR036390">
    <property type="entry name" value="WH_DNA-bd_sf"/>
</dbReference>
<dbReference type="Pfam" id="PF09339">
    <property type="entry name" value="HTH_IclR"/>
    <property type="match status" value="1"/>
</dbReference>
<dbReference type="InterPro" id="IPR005471">
    <property type="entry name" value="Tscrpt_reg_IclR_N"/>
</dbReference>
<organism evidence="10 11">
    <name type="scientific">Modestobacter italicus (strain DSM 44449 / CECT 9708 / BC 501)</name>
    <dbReference type="NCBI Taxonomy" id="2732864"/>
    <lineage>
        <taxon>Bacteria</taxon>
        <taxon>Bacillati</taxon>
        <taxon>Actinomycetota</taxon>
        <taxon>Actinomycetes</taxon>
        <taxon>Geodermatophilales</taxon>
        <taxon>Geodermatophilaceae</taxon>
        <taxon>Modestobacter</taxon>
    </lineage>
</organism>
<dbReference type="Pfam" id="PF01614">
    <property type="entry name" value="IclR_C"/>
    <property type="match status" value="1"/>
</dbReference>
<evidence type="ECO:0000256" key="7">
    <source>
        <dbReference type="SAM" id="MobiDB-lite"/>
    </source>
</evidence>
<dbReference type="InterPro" id="IPR036388">
    <property type="entry name" value="WH-like_DNA-bd_sf"/>
</dbReference>
<dbReference type="AlphaFoldDB" id="I4F5J1"/>
<proteinExistence type="predicted"/>
<evidence type="ECO:0000256" key="3">
    <source>
        <dbReference type="ARBA" id="ARBA00023125"/>
    </source>
</evidence>
<dbReference type="PATRIC" id="fig|477641.3.peg.5209"/>
<dbReference type="GO" id="GO:0045892">
    <property type="term" value="P:negative regulation of DNA-templated transcription"/>
    <property type="evidence" value="ECO:0007669"/>
    <property type="project" value="TreeGrafter"/>
</dbReference>
<dbReference type="PROSITE" id="PS51077">
    <property type="entry name" value="HTH_ICLR"/>
    <property type="match status" value="1"/>
</dbReference>
<evidence type="ECO:0000259" key="8">
    <source>
        <dbReference type="PROSITE" id="PS51077"/>
    </source>
</evidence>
<accession>I4F5J1</accession>
<dbReference type="OrthoDB" id="4474604at2"/>
<dbReference type="GO" id="GO:0003700">
    <property type="term" value="F:DNA-binding transcription factor activity"/>
    <property type="evidence" value="ECO:0007669"/>
    <property type="project" value="TreeGrafter"/>
</dbReference>
<dbReference type="Gene3D" id="3.30.450.40">
    <property type="match status" value="1"/>
</dbReference>
<dbReference type="PANTHER" id="PTHR30136:SF24">
    <property type="entry name" value="HTH-TYPE TRANSCRIPTIONAL REPRESSOR ALLR"/>
    <property type="match status" value="1"/>
</dbReference>
<evidence type="ECO:0000259" key="9">
    <source>
        <dbReference type="PROSITE" id="PS51078"/>
    </source>
</evidence>
<keyword evidence="11" id="KW-1185">Reference proteome</keyword>
<comment type="function">
    <text evidence="5">May be an activator protein for the gylABX operon.</text>
</comment>
<dbReference type="PROSITE" id="PS51078">
    <property type="entry name" value="ICLR_ED"/>
    <property type="match status" value="1"/>
</dbReference>
<name>I4F5J1_MODI5</name>
<dbReference type="InterPro" id="IPR029016">
    <property type="entry name" value="GAF-like_dom_sf"/>
</dbReference>
<evidence type="ECO:0000256" key="6">
    <source>
        <dbReference type="ARBA" id="ARBA00070406"/>
    </source>
</evidence>
<evidence type="ECO:0000313" key="11">
    <source>
        <dbReference type="Proteomes" id="UP000006461"/>
    </source>
</evidence>
<feature type="compositionally biased region" description="Polar residues" evidence="7">
    <location>
        <begin position="1"/>
        <end position="10"/>
    </location>
</feature>
<evidence type="ECO:0000313" key="10">
    <source>
        <dbReference type="EMBL" id="CCH90904.1"/>
    </source>
</evidence>
<dbReference type="InterPro" id="IPR050707">
    <property type="entry name" value="HTH_MetabolicPath_Reg"/>
</dbReference>
<evidence type="ECO:0000256" key="2">
    <source>
        <dbReference type="ARBA" id="ARBA00023015"/>
    </source>
</evidence>
<reference evidence="10 11" key="1">
    <citation type="journal article" date="2012" name="J. Bacteriol.">
        <title>Genome Sequence of Radiation-Resistant Modestobacter marinus Strain BC501, a Representative Actinobacterium That Thrives on Calcareous Stone Surfaces.</title>
        <authorList>
            <person name="Normand P."/>
            <person name="Gury J."/>
            <person name="Pujic P."/>
            <person name="Chouaia B."/>
            <person name="Crotti E."/>
            <person name="Brusetti L."/>
            <person name="Daffonchio D."/>
            <person name="Vacherie B."/>
            <person name="Barbe V."/>
            <person name="Medigue C."/>
            <person name="Calteau A."/>
            <person name="Ghodhbane-Gtari F."/>
            <person name="Essoussi I."/>
            <person name="Nouioui I."/>
            <person name="Abbassi-Ghozzi I."/>
            <person name="Gtari M."/>
        </authorList>
    </citation>
    <scope>NUCLEOTIDE SEQUENCE [LARGE SCALE GENOMIC DNA]</scope>
    <source>
        <strain evidence="11">BC 501</strain>
    </source>
</reference>
<sequence>MSHSPDTATGPSDALASGGVPGSVQSIERAAAILQVVAGSGGTLGVTDISEAVGLAKTTTHSLLRTLLLVGFVEQDPATGRYALGAGLLRLGTHLDVNELRARASNWADALAARSGHAVRLATLTGEEVTVVHHVFRPDDSAQVLEVGHVLPPTTALGKVLRAHSHPHTGHRPAVGAGTVPAAELAEVRARGWATEQGEYEAGLGGLAAPVRGAGGLVVAALGVTGPRGAVLDARGLPRGPLLTMVTEAAHAVSRELGQGSG</sequence>
<dbReference type="Proteomes" id="UP000006461">
    <property type="component" value="Chromosome"/>
</dbReference>
<dbReference type="GO" id="GO:0003677">
    <property type="term" value="F:DNA binding"/>
    <property type="evidence" value="ECO:0007669"/>
    <property type="project" value="UniProtKB-KW"/>
</dbReference>
<dbReference type="KEGG" id="mmar:MODMU_5536"/>
<evidence type="ECO:0000256" key="1">
    <source>
        <dbReference type="ARBA" id="ARBA00022798"/>
    </source>
</evidence>
<dbReference type="GO" id="GO:0006071">
    <property type="term" value="P:glycerol metabolic process"/>
    <property type="evidence" value="ECO:0007669"/>
    <property type="project" value="UniProtKB-KW"/>
</dbReference>
<keyword evidence="3" id="KW-0238">DNA-binding</keyword>
<keyword evidence="1" id="KW-0319">Glycerol metabolism</keyword>
<keyword evidence="2" id="KW-0805">Transcription regulation</keyword>
<dbReference type="HOGENOM" id="CLU_062618_6_2_11"/>